<sequence>MPETFSAKKNFGFLSLKILMNSKNNCPLLSSIPFRVPASLQL</sequence>
<dbReference type="AlphaFoldDB" id="A0A1H6M454"/>
<reference evidence="2" key="1">
    <citation type="submission" date="2016-06" db="EMBL/GenBank/DDBJ databases">
        <authorList>
            <person name="Petersen J."/>
            <person name="Sayavedra L."/>
        </authorList>
    </citation>
    <scope>NUCLEOTIDE SEQUENCE [LARGE SCALE GENOMIC DNA]</scope>
    <source>
        <strain evidence="2">BazSymB</strain>
    </source>
</reference>
<organism evidence="1 2">
    <name type="scientific">Bathymodiolus azoricus thioautotrophic gill symbiont</name>
    <dbReference type="NCBI Taxonomy" id="235205"/>
    <lineage>
        <taxon>Bacteria</taxon>
        <taxon>Pseudomonadati</taxon>
        <taxon>Pseudomonadota</taxon>
        <taxon>Gammaproteobacteria</taxon>
        <taxon>sulfur-oxidizing symbionts</taxon>
    </lineage>
</organism>
<dbReference type="Proteomes" id="UP000198559">
    <property type="component" value="Unassembled WGS sequence"/>
</dbReference>
<gene>
    <name evidence="1" type="ORF">BAZSYMB_GCONTIG00706_1</name>
</gene>
<evidence type="ECO:0000313" key="2">
    <source>
        <dbReference type="Proteomes" id="UP000198559"/>
    </source>
</evidence>
<name>A0A1H6M454_9GAMM</name>
<dbReference type="EMBL" id="CVUD02000240">
    <property type="protein sequence ID" value="SEH92076.1"/>
    <property type="molecule type" value="Genomic_DNA"/>
</dbReference>
<protein>
    <submittedName>
        <fullName evidence="1">Uncharacterized protein</fullName>
    </submittedName>
</protein>
<proteinExistence type="predicted"/>
<accession>A0A1H6M454</accession>
<evidence type="ECO:0000313" key="1">
    <source>
        <dbReference type="EMBL" id="SEH92076.1"/>
    </source>
</evidence>